<protein>
    <submittedName>
        <fullName evidence="1">Uncharacterized protein</fullName>
    </submittedName>
</protein>
<name>A0A2P6SHV7_ROSCH</name>
<evidence type="ECO:0000313" key="1">
    <source>
        <dbReference type="EMBL" id="PRQ58275.1"/>
    </source>
</evidence>
<proteinExistence type="predicted"/>
<gene>
    <name evidence="1" type="ORF">RchiOBHm_Chr1g0357521</name>
</gene>
<dbReference type="AlphaFoldDB" id="A0A2P6SHV7"/>
<dbReference type="Proteomes" id="UP000238479">
    <property type="component" value="Chromosome 1"/>
</dbReference>
<dbReference type="EMBL" id="PDCK01000039">
    <property type="protein sequence ID" value="PRQ58275.1"/>
    <property type="molecule type" value="Genomic_DNA"/>
</dbReference>
<reference evidence="1 2" key="1">
    <citation type="journal article" date="2018" name="Nat. Genet.">
        <title>The Rosa genome provides new insights in the design of modern roses.</title>
        <authorList>
            <person name="Bendahmane M."/>
        </authorList>
    </citation>
    <scope>NUCLEOTIDE SEQUENCE [LARGE SCALE GENOMIC DNA]</scope>
    <source>
        <strain evidence="2">cv. Old Blush</strain>
    </source>
</reference>
<sequence>MPIIHPFGLCSPSCNFLHAYIKIEFLLDMVLHPLPGPLLIHQQVFLYFLRYSVVC</sequence>
<organism evidence="1 2">
    <name type="scientific">Rosa chinensis</name>
    <name type="common">China rose</name>
    <dbReference type="NCBI Taxonomy" id="74649"/>
    <lineage>
        <taxon>Eukaryota</taxon>
        <taxon>Viridiplantae</taxon>
        <taxon>Streptophyta</taxon>
        <taxon>Embryophyta</taxon>
        <taxon>Tracheophyta</taxon>
        <taxon>Spermatophyta</taxon>
        <taxon>Magnoliopsida</taxon>
        <taxon>eudicotyledons</taxon>
        <taxon>Gunneridae</taxon>
        <taxon>Pentapetalae</taxon>
        <taxon>rosids</taxon>
        <taxon>fabids</taxon>
        <taxon>Rosales</taxon>
        <taxon>Rosaceae</taxon>
        <taxon>Rosoideae</taxon>
        <taxon>Rosoideae incertae sedis</taxon>
        <taxon>Rosa</taxon>
    </lineage>
</organism>
<evidence type="ECO:0000313" key="2">
    <source>
        <dbReference type="Proteomes" id="UP000238479"/>
    </source>
</evidence>
<comment type="caution">
    <text evidence="1">The sequence shown here is derived from an EMBL/GenBank/DDBJ whole genome shotgun (WGS) entry which is preliminary data.</text>
</comment>
<dbReference type="Gramene" id="PRQ58275">
    <property type="protein sequence ID" value="PRQ58275"/>
    <property type="gene ID" value="RchiOBHm_Chr1g0357521"/>
</dbReference>
<accession>A0A2P6SHV7</accession>
<keyword evidence="2" id="KW-1185">Reference proteome</keyword>